<accession>A0A5S6QCW6</accession>
<proteinExistence type="predicted"/>
<protein>
    <submittedName>
        <fullName evidence="3">DUF5641 domain-containing protein</fullName>
    </submittedName>
</protein>
<keyword evidence="2" id="KW-1185">Reference proteome</keyword>
<reference evidence="3" key="1">
    <citation type="submission" date="2019-12" db="UniProtKB">
        <authorList>
            <consortium name="WormBaseParasite"/>
        </authorList>
    </citation>
    <scope>IDENTIFICATION</scope>
</reference>
<name>A0A5S6QCW6_TRIMR</name>
<evidence type="ECO:0000313" key="2">
    <source>
        <dbReference type="Proteomes" id="UP000046395"/>
    </source>
</evidence>
<dbReference type="Proteomes" id="UP000046395">
    <property type="component" value="Unassembled WGS sequence"/>
</dbReference>
<dbReference type="AlphaFoldDB" id="A0A5S6QCW6"/>
<feature type="region of interest" description="Disordered" evidence="1">
    <location>
        <begin position="79"/>
        <end position="102"/>
    </location>
</feature>
<evidence type="ECO:0000313" key="3">
    <source>
        <dbReference type="WBParaSite" id="TMUE_1000004777.1"/>
    </source>
</evidence>
<sequence length="102" mass="10990">MDLVFGSQGSAWLQPGDPVPLREGSNPIVDSYTTARIIEVFLSDDGYASSVHVETQDGRPLVRDISRISIIDGAGLERKRMPVAGPPSGRVWCPEPQTISLG</sequence>
<organism evidence="2 3">
    <name type="scientific">Trichuris muris</name>
    <name type="common">Mouse whipworm</name>
    <dbReference type="NCBI Taxonomy" id="70415"/>
    <lineage>
        <taxon>Eukaryota</taxon>
        <taxon>Metazoa</taxon>
        <taxon>Ecdysozoa</taxon>
        <taxon>Nematoda</taxon>
        <taxon>Enoplea</taxon>
        <taxon>Dorylaimia</taxon>
        <taxon>Trichinellida</taxon>
        <taxon>Trichuridae</taxon>
        <taxon>Trichuris</taxon>
    </lineage>
</organism>
<evidence type="ECO:0000256" key="1">
    <source>
        <dbReference type="SAM" id="MobiDB-lite"/>
    </source>
</evidence>
<dbReference type="WBParaSite" id="TMUE_1000004777.1">
    <property type="protein sequence ID" value="TMUE_1000004777.1"/>
    <property type="gene ID" value="WBGene00299100"/>
</dbReference>